<feature type="region of interest" description="Disordered" evidence="1">
    <location>
        <begin position="103"/>
        <end position="204"/>
    </location>
</feature>
<dbReference type="SUPFAM" id="SSF51110">
    <property type="entry name" value="alpha-D-mannose-specific plant lectins"/>
    <property type="match status" value="1"/>
</dbReference>
<accession>A0ABV5YD84</accession>
<evidence type="ECO:0000256" key="2">
    <source>
        <dbReference type="SAM" id="Phobius"/>
    </source>
</evidence>
<dbReference type="SMART" id="SM00108">
    <property type="entry name" value="B_lectin"/>
    <property type="match status" value="1"/>
</dbReference>
<evidence type="ECO:0000313" key="4">
    <source>
        <dbReference type="EMBL" id="MFB9833001.1"/>
    </source>
</evidence>
<keyword evidence="2" id="KW-0812">Transmembrane</keyword>
<feature type="domain" description="Bulb-type lectin" evidence="3">
    <location>
        <begin position="184"/>
        <end position="313"/>
    </location>
</feature>
<evidence type="ECO:0000256" key="1">
    <source>
        <dbReference type="SAM" id="MobiDB-lite"/>
    </source>
</evidence>
<feature type="compositionally biased region" description="Low complexity" evidence="1">
    <location>
        <begin position="38"/>
        <end position="47"/>
    </location>
</feature>
<feature type="compositionally biased region" description="Low complexity" evidence="1">
    <location>
        <begin position="124"/>
        <end position="154"/>
    </location>
</feature>
<dbReference type="Gene3D" id="2.90.10.10">
    <property type="entry name" value="Bulb-type lectin domain"/>
    <property type="match status" value="2"/>
</dbReference>
<dbReference type="InterPro" id="IPR001480">
    <property type="entry name" value="Bulb-type_lectin_dom"/>
</dbReference>
<keyword evidence="2" id="KW-0472">Membrane</keyword>
<organism evidence="4 5">
    <name type="scientific">Actinoallomurus acaciae</name>
    <dbReference type="NCBI Taxonomy" id="502577"/>
    <lineage>
        <taxon>Bacteria</taxon>
        <taxon>Bacillati</taxon>
        <taxon>Actinomycetota</taxon>
        <taxon>Actinomycetes</taxon>
        <taxon>Streptosporangiales</taxon>
        <taxon>Thermomonosporaceae</taxon>
        <taxon>Actinoallomurus</taxon>
    </lineage>
</organism>
<name>A0ABV5YD84_9ACTN</name>
<dbReference type="InterPro" id="IPR036426">
    <property type="entry name" value="Bulb-type_lectin_dom_sf"/>
</dbReference>
<feature type="transmembrane region" description="Helical" evidence="2">
    <location>
        <begin position="78"/>
        <end position="98"/>
    </location>
</feature>
<dbReference type="PROSITE" id="PS50927">
    <property type="entry name" value="BULB_LECTIN"/>
    <property type="match status" value="1"/>
</dbReference>
<gene>
    <name evidence="4" type="ORF">ACFFNX_12470</name>
</gene>
<dbReference type="RefSeq" id="WP_378199781.1">
    <property type="nucleotide sequence ID" value="NZ_JBHLZP010000070.1"/>
</dbReference>
<dbReference type="EMBL" id="JBHLZP010000070">
    <property type="protein sequence ID" value="MFB9833001.1"/>
    <property type="molecule type" value="Genomic_DNA"/>
</dbReference>
<proteinExistence type="predicted"/>
<keyword evidence="5" id="KW-1185">Reference proteome</keyword>
<comment type="caution">
    <text evidence="4">The sequence shown here is derived from an EMBL/GenBank/DDBJ whole genome shotgun (WGS) entry which is preliminary data.</text>
</comment>
<sequence>MDINAASELVTAGSTSAAKSGTPAAGETGADLKEKAGDAGAQSTAAAEAKESEPVSPTAVDPDTKDGGMPPGRPKKPVLAAAGIGGAILLAIPILLVGRGSHDHEKQRTDAAGNMLAPGGGQQPPGAFVPASPSATASPSTSSSASPSASAKAKPSAKPKGKSKTLAESKRSAKKGSSSSSGSSASRLSANSVPSSELPKSGGAPYALEVHSTLDLHAGDTWRTNVIALTMQRGGNLVLRNKSGKIIWSSGTHRSGAYCELQTDGNLVIYAGQRTAVWASGTYGHANATLVLQADSNMVIYDGHNAVWATNTQA</sequence>
<feature type="region of interest" description="Disordered" evidence="1">
    <location>
        <begin position="1"/>
        <end position="77"/>
    </location>
</feature>
<keyword evidence="2" id="KW-1133">Transmembrane helix</keyword>
<evidence type="ECO:0000313" key="5">
    <source>
        <dbReference type="Proteomes" id="UP001589627"/>
    </source>
</evidence>
<evidence type="ECO:0000259" key="3">
    <source>
        <dbReference type="PROSITE" id="PS50927"/>
    </source>
</evidence>
<feature type="compositionally biased region" description="Low complexity" evidence="1">
    <location>
        <begin position="175"/>
        <end position="196"/>
    </location>
</feature>
<dbReference type="Proteomes" id="UP001589627">
    <property type="component" value="Unassembled WGS sequence"/>
</dbReference>
<reference evidence="4 5" key="1">
    <citation type="submission" date="2024-09" db="EMBL/GenBank/DDBJ databases">
        <authorList>
            <person name="Sun Q."/>
            <person name="Mori K."/>
        </authorList>
    </citation>
    <scope>NUCLEOTIDE SEQUENCE [LARGE SCALE GENOMIC DNA]</scope>
    <source>
        <strain evidence="4 5">TBRC 0563</strain>
    </source>
</reference>
<protein>
    <recommendedName>
        <fullName evidence="3">Bulb-type lectin domain-containing protein</fullName>
    </recommendedName>
</protein>
<dbReference type="CDD" id="cd00028">
    <property type="entry name" value="B_lectin"/>
    <property type="match status" value="1"/>
</dbReference>